<feature type="chain" id="PRO_5015558473" description="Transmembrane protein" evidence="1">
    <location>
        <begin position="26"/>
        <end position="87"/>
    </location>
</feature>
<reference evidence="2 3" key="1">
    <citation type="journal article" date="2018" name="Mol. Plant">
        <title>The genome of Artemisia annua provides insight into the evolution of Asteraceae family and artemisinin biosynthesis.</title>
        <authorList>
            <person name="Shen Q."/>
            <person name="Zhang L."/>
            <person name="Liao Z."/>
            <person name="Wang S."/>
            <person name="Yan T."/>
            <person name="Shi P."/>
            <person name="Liu M."/>
            <person name="Fu X."/>
            <person name="Pan Q."/>
            <person name="Wang Y."/>
            <person name="Lv Z."/>
            <person name="Lu X."/>
            <person name="Zhang F."/>
            <person name="Jiang W."/>
            <person name="Ma Y."/>
            <person name="Chen M."/>
            <person name="Hao X."/>
            <person name="Li L."/>
            <person name="Tang Y."/>
            <person name="Lv G."/>
            <person name="Zhou Y."/>
            <person name="Sun X."/>
            <person name="Brodelius P.E."/>
            <person name="Rose J.K.C."/>
            <person name="Tang K."/>
        </authorList>
    </citation>
    <scope>NUCLEOTIDE SEQUENCE [LARGE SCALE GENOMIC DNA]</scope>
    <source>
        <strain evidence="3">cv. Huhao1</strain>
        <tissue evidence="2">Leaf</tissue>
    </source>
</reference>
<evidence type="ECO:0000313" key="3">
    <source>
        <dbReference type="Proteomes" id="UP000245207"/>
    </source>
</evidence>
<evidence type="ECO:0000256" key="1">
    <source>
        <dbReference type="SAM" id="SignalP"/>
    </source>
</evidence>
<evidence type="ECO:0008006" key="4">
    <source>
        <dbReference type="Google" id="ProtNLM"/>
    </source>
</evidence>
<proteinExistence type="predicted"/>
<dbReference type="AlphaFoldDB" id="A0A2U1PCF8"/>
<evidence type="ECO:0000313" key="2">
    <source>
        <dbReference type="EMBL" id="PWA83410.1"/>
    </source>
</evidence>
<protein>
    <recommendedName>
        <fullName evidence="4">Transmembrane protein</fullName>
    </recommendedName>
</protein>
<dbReference type="Proteomes" id="UP000245207">
    <property type="component" value="Unassembled WGS sequence"/>
</dbReference>
<keyword evidence="1" id="KW-0732">Signal</keyword>
<comment type="caution">
    <text evidence="2">The sequence shown here is derived from an EMBL/GenBank/DDBJ whole genome shotgun (WGS) entry which is preliminary data.</text>
</comment>
<accession>A0A2U1PCF8</accession>
<gene>
    <name evidence="2" type="ORF">CTI12_AA168410</name>
</gene>
<organism evidence="2 3">
    <name type="scientific">Artemisia annua</name>
    <name type="common">Sweet wormwood</name>
    <dbReference type="NCBI Taxonomy" id="35608"/>
    <lineage>
        <taxon>Eukaryota</taxon>
        <taxon>Viridiplantae</taxon>
        <taxon>Streptophyta</taxon>
        <taxon>Embryophyta</taxon>
        <taxon>Tracheophyta</taxon>
        <taxon>Spermatophyta</taxon>
        <taxon>Magnoliopsida</taxon>
        <taxon>eudicotyledons</taxon>
        <taxon>Gunneridae</taxon>
        <taxon>Pentapetalae</taxon>
        <taxon>asterids</taxon>
        <taxon>campanulids</taxon>
        <taxon>Asterales</taxon>
        <taxon>Asteraceae</taxon>
        <taxon>Asteroideae</taxon>
        <taxon>Anthemideae</taxon>
        <taxon>Artemisiinae</taxon>
        <taxon>Artemisia</taxon>
    </lineage>
</organism>
<dbReference type="EMBL" id="PKPP01001354">
    <property type="protein sequence ID" value="PWA83410.1"/>
    <property type="molecule type" value="Genomic_DNA"/>
</dbReference>
<keyword evidence="3" id="KW-1185">Reference proteome</keyword>
<name>A0A2U1PCF8_ARTAN</name>
<sequence>MADVTSKKLLLFVGLLLVFPLFVQALETSHLTPVRRFLKHSSIDKTTMAATTAGSTSHAEFHAAAHEVPSGPNPESNSVTEYFTLFH</sequence>
<feature type="signal peptide" evidence="1">
    <location>
        <begin position="1"/>
        <end position="25"/>
    </location>
</feature>